<sequence>MMCITSIKSNVSIPIDNGYRYNSQNQQNKKSSKSNLGNSIKVTLTNEDKIIQALEKQKQNISDQIENIKESKMDDKSKQMFIDDLQKQISDLDSQINKQKMEKITHKEDKEKANEEKLKNDDKEKKSDGKNLDNEKFHTILTAYSGVSQLKKMHTVKVNLENELRTARVETDLNDNLSKYKISRIDKISSKLEELEVKIQKKSKEINDTIKYSTNKDEQVDKDKEIKNVANNEKEATSHKEKNETIQSSSDNKEENNMDKSVKKLMNIYK</sequence>
<gene>
    <name evidence="3" type="ORF">CLPUN_29500</name>
</gene>
<feature type="compositionally biased region" description="Basic and acidic residues" evidence="2">
    <location>
        <begin position="216"/>
        <end position="244"/>
    </location>
</feature>
<evidence type="ECO:0000313" key="4">
    <source>
        <dbReference type="Proteomes" id="UP000190890"/>
    </source>
</evidence>
<dbReference type="AlphaFoldDB" id="A0A1S8TDQ3"/>
<organism evidence="3 4">
    <name type="scientific">Clostridium puniceum</name>
    <dbReference type="NCBI Taxonomy" id="29367"/>
    <lineage>
        <taxon>Bacteria</taxon>
        <taxon>Bacillati</taxon>
        <taxon>Bacillota</taxon>
        <taxon>Clostridia</taxon>
        <taxon>Eubacteriales</taxon>
        <taxon>Clostridiaceae</taxon>
        <taxon>Clostridium</taxon>
    </lineage>
</organism>
<reference evidence="3 4" key="1">
    <citation type="submission" date="2016-05" db="EMBL/GenBank/DDBJ databases">
        <title>Microbial solvent formation.</title>
        <authorList>
            <person name="Poehlein A."/>
            <person name="Montoya Solano J.D."/>
            <person name="Flitsch S."/>
            <person name="Krabben P."/>
            <person name="Duerre P."/>
            <person name="Daniel R."/>
        </authorList>
    </citation>
    <scope>NUCLEOTIDE SEQUENCE [LARGE SCALE GENOMIC DNA]</scope>
    <source>
        <strain evidence="3 4">DSM 2619</strain>
    </source>
</reference>
<keyword evidence="1" id="KW-0175">Coiled coil</keyword>
<proteinExistence type="predicted"/>
<name>A0A1S8TDQ3_9CLOT</name>
<dbReference type="Pfam" id="PF14282">
    <property type="entry name" value="FlxA"/>
    <property type="match status" value="1"/>
</dbReference>
<keyword evidence="4" id="KW-1185">Reference proteome</keyword>
<feature type="region of interest" description="Disordered" evidence="2">
    <location>
        <begin position="101"/>
        <end position="131"/>
    </location>
</feature>
<comment type="caution">
    <text evidence="3">The sequence shown here is derived from an EMBL/GenBank/DDBJ whole genome shotgun (WGS) entry which is preliminary data.</text>
</comment>
<protein>
    <submittedName>
        <fullName evidence="3">Uncharacterized protein</fullName>
    </submittedName>
</protein>
<feature type="compositionally biased region" description="Basic and acidic residues" evidence="2">
    <location>
        <begin position="251"/>
        <end position="262"/>
    </location>
</feature>
<dbReference type="RefSeq" id="WP_077848029.1">
    <property type="nucleotide sequence ID" value="NZ_LZZM01000179.1"/>
</dbReference>
<evidence type="ECO:0000256" key="1">
    <source>
        <dbReference type="SAM" id="Coils"/>
    </source>
</evidence>
<feature type="coiled-coil region" evidence="1">
    <location>
        <begin position="150"/>
        <end position="212"/>
    </location>
</feature>
<dbReference type="Proteomes" id="UP000190890">
    <property type="component" value="Unassembled WGS sequence"/>
</dbReference>
<evidence type="ECO:0000256" key="2">
    <source>
        <dbReference type="SAM" id="MobiDB-lite"/>
    </source>
</evidence>
<dbReference type="EMBL" id="LZZM01000179">
    <property type="protein sequence ID" value="OOM75913.1"/>
    <property type="molecule type" value="Genomic_DNA"/>
</dbReference>
<evidence type="ECO:0000313" key="3">
    <source>
        <dbReference type="EMBL" id="OOM75913.1"/>
    </source>
</evidence>
<accession>A0A1S8TDQ3</accession>
<dbReference type="InterPro" id="IPR025577">
    <property type="entry name" value="FlxA"/>
</dbReference>
<feature type="region of interest" description="Disordered" evidence="2">
    <location>
        <begin position="216"/>
        <end position="270"/>
    </location>
</feature>